<sequence>MNIYVGNMAYSMTEDELRDLFSNYGTVSSARLVTDRDTGRAKGFGFVEMADANEANAAIEAINGTKQGGRELVVNEARPREERPRREGGFGGGNRGFGGGRRF</sequence>
<evidence type="ECO:0000256" key="1">
    <source>
        <dbReference type="ARBA" id="ARBA00022884"/>
    </source>
</evidence>
<feature type="domain" description="RRM" evidence="3">
    <location>
        <begin position="1"/>
        <end position="79"/>
    </location>
</feature>
<keyword evidence="6" id="KW-1185">Reference proteome</keyword>
<proteinExistence type="predicted"/>
<dbReference type="GO" id="GO:0003723">
    <property type="term" value="F:RNA binding"/>
    <property type="evidence" value="ECO:0007669"/>
    <property type="project" value="UniProtKB-KW"/>
</dbReference>
<accession>A0A2U1BBJ5</accession>
<keyword evidence="1" id="KW-0694">RNA-binding</keyword>
<dbReference type="PROSITE" id="PS50102">
    <property type="entry name" value="RRM"/>
    <property type="match status" value="1"/>
</dbReference>
<dbReference type="EMBL" id="QEKH01000001">
    <property type="protein sequence ID" value="PVY46012.1"/>
    <property type="molecule type" value="Genomic_DNA"/>
</dbReference>
<dbReference type="InterPro" id="IPR052462">
    <property type="entry name" value="SLIRP/GR-RBP-like"/>
</dbReference>
<dbReference type="Gene3D" id="3.30.70.330">
    <property type="match status" value="1"/>
</dbReference>
<comment type="caution">
    <text evidence="5">The sequence shown here is derived from an EMBL/GenBank/DDBJ whole genome shotgun (WGS) entry which is preliminary data.</text>
</comment>
<dbReference type="InterPro" id="IPR000504">
    <property type="entry name" value="RRM_dom"/>
</dbReference>
<dbReference type="GeneID" id="78293741"/>
<organism evidence="5 6">
    <name type="scientific">Victivallis vadensis</name>
    <dbReference type="NCBI Taxonomy" id="172901"/>
    <lineage>
        <taxon>Bacteria</taxon>
        <taxon>Pseudomonadati</taxon>
        <taxon>Lentisphaerota</taxon>
        <taxon>Lentisphaeria</taxon>
        <taxon>Victivallales</taxon>
        <taxon>Victivallaceae</taxon>
        <taxon>Victivallis</taxon>
    </lineage>
</organism>
<dbReference type="Proteomes" id="UP000245959">
    <property type="component" value="Unassembled WGS sequence"/>
</dbReference>
<evidence type="ECO:0000313" key="7">
    <source>
        <dbReference type="Proteomes" id="UP000576225"/>
    </source>
</evidence>
<protein>
    <submittedName>
        <fullName evidence="5">RNA recognition motif-containing protein</fullName>
    </submittedName>
    <submittedName>
        <fullName evidence="4">RNA-binding protein</fullName>
    </submittedName>
</protein>
<dbReference type="EMBL" id="JABAEW010000024">
    <property type="protein sequence ID" value="NMD87429.1"/>
    <property type="molecule type" value="Genomic_DNA"/>
</dbReference>
<dbReference type="Proteomes" id="UP000576225">
    <property type="component" value="Unassembled WGS sequence"/>
</dbReference>
<dbReference type="PANTHER" id="PTHR48027">
    <property type="entry name" value="HETEROGENEOUS NUCLEAR RIBONUCLEOPROTEIN 87F-RELATED"/>
    <property type="match status" value="1"/>
</dbReference>
<feature type="compositionally biased region" description="Gly residues" evidence="2">
    <location>
        <begin position="89"/>
        <end position="103"/>
    </location>
</feature>
<reference evidence="4 7" key="2">
    <citation type="submission" date="2020-04" db="EMBL/GenBank/DDBJ databases">
        <authorList>
            <person name="Hitch T.C.A."/>
            <person name="Wylensek D."/>
            <person name="Clavel T."/>
        </authorList>
    </citation>
    <scope>NUCLEOTIDE SEQUENCE [LARGE SCALE GENOMIC DNA]</scope>
    <source>
        <strain evidence="4 7">COR2-253-APC-1A</strain>
    </source>
</reference>
<dbReference type="InterPro" id="IPR035979">
    <property type="entry name" value="RBD_domain_sf"/>
</dbReference>
<name>A0A2U1BBJ5_9BACT</name>
<evidence type="ECO:0000256" key="2">
    <source>
        <dbReference type="SAM" id="MobiDB-lite"/>
    </source>
</evidence>
<evidence type="ECO:0000313" key="5">
    <source>
        <dbReference type="EMBL" id="PVY46012.1"/>
    </source>
</evidence>
<evidence type="ECO:0000259" key="3">
    <source>
        <dbReference type="PROSITE" id="PS50102"/>
    </source>
</evidence>
<evidence type="ECO:0000313" key="4">
    <source>
        <dbReference type="EMBL" id="NMD87429.1"/>
    </source>
</evidence>
<dbReference type="InterPro" id="IPR012677">
    <property type="entry name" value="Nucleotide-bd_a/b_plait_sf"/>
</dbReference>
<dbReference type="RefSeq" id="WP_116882402.1">
    <property type="nucleotide sequence ID" value="NZ_CAJKCJ010000054.1"/>
</dbReference>
<reference evidence="5 6" key="1">
    <citation type="submission" date="2018-04" db="EMBL/GenBank/DDBJ databases">
        <title>Genomic Encyclopedia of Type Strains, Phase IV (KMG-IV): sequencing the most valuable type-strain genomes for metagenomic binning, comparative biology and taxonomic classification.</title>
        <authorList>
            <person name="Goeker M."/>
        </authorList>
    </citation>
    <scope>NUCLEOTIDE SEQUENCE [LARGE SCALE GENOMIC DNA]</scope>
    <source>
        <strain evidence="5 6">DSM 14823</strain>
    </source>
</reference>
<dbReference type="Pfam" id="PF00076">
    <property type="entry name" value="RRM_1"/>
    <property type="match status" value="1"/>
</dbReference>
<evidence type="ECO:0000313" key="6">
    <source>
        <dbReference type="Proteomes" id="UP000245959"/>
    </source>
</evidence>
<dbReference type="SMART" id="SM00360">
    <property type="entry name" value="RRM"/>
    <property type="match status" value="1"/>
</dbReference>
<dbReference type="AlphaFoldDB" id="A0A2U1BBJ5"/>
<feature type="compositionally biased region" description="Basic and acidic residues" evidence="2">
    <location>
        <begin position="77"/>
        <end position="88"/>
    </location>
</feature>
<gene>
    <name evidence="5" type="ORF">C8D82_101211</name>
    <name evidence="4" type="ORF">HF882_12625</name>
</gene>
<feature type="region of interest" description="Disordered" evidence="2">
    <location>
        <begin position="76"/>
        <end position="103"/>
    </location>
</feature>
<dbReference type="SUPFAM" id="SSF54928">
    <property type="entry name" value="RNA-binding domain, RBD"/>
    <property type="match status" value="1"/>
</dbReference>